<dbReference type="EMBL" id="AMGV01000002">
    <property type="protein sequence ID" value="KEF60760.1"/>
    <property type="molecule type" value="Genomic_DNA"/>
</dbReference>
<gene>
    <name evidence="1" type="ORF">A1O9_02321</name>
</gene>
<evidence type="ECO:0000313" key="2">
    <source>
        <dbReference type="Proteomes" id="UP000027920"/>
    </source>
</evidence>
<dbReference type="SUPFAM" id="SSF53474">
    <property type="entry name" value="alpha/beta-Hydrolases"/>
    <property type="match status" value="1"/>
</dbReference>
<dbReference type="OrthoDB" id="284184at2759"/>
<dbReference type="AlphaFoldDB" id="A0A072PYV2"/>
<dbReference type="VEuPathDB" id="FungiDB:A1O9_02321"/>
<name>A0A072PYV2_9EURO</name>
<reference evidence="1 2" key="1">
    <citation type="submission" date="2013-03" db="EMBL/GenBank/DDBJ databases">
        <title>The Genome Sequence of Exophiala aquamarina CBS 119918.</title>
        <authorList>
            <consortium name="The Broad Institute Genomics Platform"/>
            <person name="Cuomo C."/>
            <person name="de Hoog S."/>
            <person name="Gorbushina A."/>
            <person name="Walker B."/>
            <person name="Young S.K."/>
            <person name="Zeng Q."/>
            <person name="Gargeya S."/>
            <person name="Fitzgerald M."/>
            <person name="Haas B."/>
            <person name="Abouelleil A."/>
            <person name="Allen A.W."/>
            <person name="Alvarado L."/>
            <person name="Arachchi H.M."/>
            <person name="Berlin A.M."/>
            <person name="Chapman S.B."/>
            <person name="Gainer-Dewar J."/>
            <person name="Goldberg J."/>
            <person name="Griggs A."/>
            <person name="Gujja S."/>
            <person name="Hansen M."/>
            <person name="Howarth C."/>
            <person name="Imamovic A."/>
            <person name="Ireland A."/>
            <person name="Larimer J."/>
            <person name="McCowan C."/>
            <person name="Murphy C."/>
            <person name="Pearson M."/>
            <person name="Poon T.W."/>
            <person name="Priest M."/>
            <person name="Roberts A."/>
            <person name="Saif S."/>
            <person name="Shea T."/>
            <person name="Sisk P."/>
            <person name="Sykes S."/>
            <person name="Wortman J."/>
            <person name="Nusbaum C."/>
            <person name="Birren B."/>
        </authorList>
    </citation>
    <scope>NUCLEOTIDE SEQUENCE [LARGE SCALE GENOMIC DNA]</scope>
    <source>
        <strain evidence="1 2">CBS 119918</strain>
    </source>
</reference>
<dbReference type="STRING" id="1182545.A0A072PYV2"/>
<dbReference type="InterPro" id="IPR029058">
    <property type="entry name" value="AB_hydrolase_fold"/>
</dbReference>
<evidence type="ECO:0008006" key="3">
    <source>
        <dbReference type="Google" id="ProtNLM"/>
    </source>
</evidence>
<dbReference type="RefSeq" id="XP_013263350.1">
    <property type="nucleotide sequence ID" value="XM_013407896.1"/>
</dbReference>
<evidence type="ECO:0000313" key="1">
    <source>
        <dbReference type="EMBL" id="KEF60760.1"/>
    </source>
</evidence>
<organism evidence="1 2">
    <name type="scientific">Exophiala aquamarina CBS 119918</name>
    <dbReference type="NCBI Taxonomy" id="1182545"/>
    <lineage>
        <taxon>Eukaryota</taxon>
        <taxon>Fungi</taxon>
        <taxon>Dikarya</taxon>
        <taxon>Ascomycota</taxon>
        <taxon>Pezizomycotina</taxon>
        <taxon>Eurotiomycetes</taxon>
        <taxon>Chaetothyriomycetidae</taxon>
        <taxon>Chaetothyriales</taxon>
        <taxon>Herpotrichiellaceae</taxon>
        <taxon>Exophiala</taxon>
    </lineage>
</organism>
<keyword evidence="2" id="KW-1185">Reference proteome</keyword>
<comment type="caution">
    <text evidence="1">The sequence shown here is derived from an EMBL/GenBank/DDBJ whole genome shotgun (WGS) entry which is preliminary data.</text>
</comment>
<protein>
    <recommendedName>
        <fullName evidence="3">AB hydrolase-1 domain-containing protein</fullName>
    </recommendedName>
</protein>
<sequence length="387" mass="41627">MASAAERTQSLFKGQGLSHHVTRTTCGSEVHSYISDLGPETTILTLIHGYPQSAYEHHEFDSSVDLNLDIDIIRNVWEVLGQGQEARNPALMLEVVALVPALKDKISLFVPELPGYGISTPIKSSDPIPANSKRSVGNALLEALSAVFSTKSSSSPRKIIIGGHDRGARISHRLAVDFSHPPAASALGATPETANIFHTLNLTVLGTVLMDIIPTSVQWAKFSDPVICQGYFHWPMLANAELAATLIDSLGGSEWARSAHTRISGPNPKSIDRISADGGLDIYGDNFATKEVLYYTALDYAAGAAPEVTEQDGDQQAGRKVGVPILVMFSKAKLGARTDVAGEWKAWVQPGVDYEGVGVGDGFGHYLPEEAHETVLENVFKFIKKVT</sequence>
<proteinExistence type="predicted"/>
<accession>A0A072PYV2</accession>
<dbReference type="Proteomes" id="UP000027920">
    <property type="component" value="Unassembled WGS sequence"/>
</dbReference>
<dbReference type="GeneID" id="25277266"/>
<dbReference type="HOGENOM" id="CLU_020336_7_1_1"/>
<dbReference type="Gene3D" id="3.40.50.1820">
    <property type="entry name" value="alpha/beta hydrolase"/>
    <property type="match status" value="1"/>
</dbReference>